<sequence>MWFALSKENRYTRTVLLTHNRVHNCSTDDQVIISNSEDNLQRGLYTLNKILSDFGMEISAKKSKVMAFLGQDPIRSMKDDDGNWNYNITESEQQFFS</sequence>
<evidence type="ECO:0000313" key="2">
    <source>
        <dbReference type="Proteomes" id="UP001148838"/>
    </source>
</evidence>
<name>A0ABQ8S4U0_PERAM</name>
<comment type="caution">
    <text evidence="1">The sequence shown here is derived from an EMBL/GenBank/DDBJ whole genome shotgun (WGS) entry which is preliminary data.</text>
</comment>
<gene>
    <name evidence="1" type="ORF">ANN_25891</name>
</gene>
<reference evidence="1 2" key="1">
    <citation type="journal article" date="2022" name="Allergy">
        <title>Genome assembly and annotation of Periplaneta americana reveal a comprehensive cockroach allergen profile.</title>
        <authorList>
            <person name="Wang L."/>
            <person name="Xiong Q."/>
            <person name="Saelim N."/>
            <person name="Wang L."/>
            <person name="Nong W."/>
            <person name="Wan A.T."/>
            <person name="Shi M."/>
            <person name="Liu X."/>
            <person name="Cao Q."/>
            <person name="Hui J.H.L."/>
            <person name="Sookrung N."/>
            <person name="Leung T.F."/>
            <person name="Tungtrongchitr A."/>
            <person name="Tsui S.K.W."/>
        </authorList>
    </citation>
    <scope>NUCLEOTIDE SEQUENCE [LARGE SCALE GENOMIC DNA]</scope>
    <source>
        <strain evidence="1">PWHHKU_190912</strain>
    </source>
</reference>
<dbReference type="EMBL" id="JAJSOF020000036">
    <property type="protein sequence ID" value="KAJ4428897.1"/>
    <property type="molecule type" value="Genomic_DNA"/>
</dbReference>
<dbReference type="Proteomes" id="UP001148838">
    <property type="component" value="Unassembled WGS sequence"/>
</dbReference>
<evidence type="ECO:0008006" key="3">
    <source>
        <dbReference type="Google" id="ProtNLM"/>
    </source>
</evidence>
<organism evidence="1 2">
    <name type="scientific">Periplaneta americana</name>
    <name type="common">American cockroach</name>
    <name type="synonym">Blatta americana</name>
    <dbReference type="NCBI Taxonomy" id="6978"/>
    <lineage>
        <taxon>Eukaryota</taxon>
        <taxon>Metazoa</taxon>
        <taxon>Ecdysozoa</taxon>
        <taxon>Arthropoda</taxon>
        <taxon>Hexapoda</taxon>
        <taxon>Insecta</taxon>
        <taxon>Pterygota</taxon>
        <taxon>Neoptera</taxon>
        <taxon>Polyneoptera</taxon>
        <taxon>Dictyoptera</taxon>
        <taxon>Blattodea</taxon>
        <taxon>Blattoidea</taxon>
        <taxon>Blattidae</taxon>
        <taxon>Blattinae</taxon>
        <taxon>Periplaneta</taxon>
    </lineage>
</organism>
<accession>A0ABQ8S4U0</accession>
<keyword evidence="2" id="KW-1185">Reference proteome</keyword>
<evidence type="ECO:0000313" key="1">
    <source>
        <dbReference type="EMBL" id="KAJ4428897.1"/>
    </source>
</evidence>
<proteinExistence type="predicted"/>
<protein>
    <recommendedName>
        <fullName evidence="3">Reverse transcriptase domain-containing protein</fullName>
    </recommendedName>
</protein>